<feature type="compositionally biased region" description="Basic and acidic residues" evidence="1">
    <location>
        <begin position="49"/>
        <end position="61"/>
    </location>
</feature>
<feature type="compositionally biased region" description="Low complexity" evidence="1">
    <location>
        <begin position="301"/>
        <end position="310"/>
    </location>
</feature>
<evidence type="ECO:0000313" key="3">
    <source>
        <dbReference type="Proteomes" id="UP000006671"/>
    </source>
</evidence>
<feature type="region of interest" description="Disordered" evidence="1">
    <location>
        <begin position="189"/>
        <end position="256"/>
    </location>
</feature>
<dbReference type="RefSeq" id="XP_002671929.1">
    <property type="nucleotide sequence ID" value="XM_002671883.1"/>
</dbReference>
<reference evidence="2 3" key="1">
    <citation type="journal article" date="2010" name="Cell">
        <title>The genome of Naegleria gruberi illuminates early eukaryotic versatility.</title>
        <authorList>
            <person name="Fritz-Laylin L.K."/>
            <person name="Prochnik S.E."/>
            <person name="Ginger M.L."/>
            <person name="Dacks J.B."/>
            <person name="Carpenter M.L."/>
            <person name="Field M.C."/>
            <person name="Kuo A."/>
            <person name="Paredez A."/>
            <person name="Chapman J."/>
            <person name="Pham J."/>
            <person name="Shu S."/>
            <person name="Neupane R."/>
            <person name="Cipriano M."/>
            <person name="Mancuso J."/>
            <person name="Tu H."/>
            <person name="Salamov A."/>
            <person name="Lindquist E."/>
            <person name="Shapiro H."/>
            <person name="Lucas S."/>
            <person name="Grigoriev I.V."/>
            <person name="Cande W.Z."/>
            <person name="Fulton C."/>
            <person name="Rokhsar D.S."/>
            <person name="Dawson S.C."/>
        </authorList>
    </citation>
    <scope>NUCLEOTIDE SEQUENCE [LARGE SCALE GENOMIC DNA]</scope>
    <source>
        <strain evidence="2 3">NEG-M</strain>
    </source>
</reference>
<sequence>MKSDTEMDPFPQQQQELKILSPQRKLHQQHKTTTETSTNNHDQQIVLVDKQDKTNVKNGKEKSKRKGANHHSTLPTIVASDGLIVTTRTSSVVVKDNSNTATKVVIPPLDLQIVTEKKKKIITNLKNSHHQQQQQTAIMSDDNNNLKDETASPVLAVQISKSLVNNNNNNLMKTTFSNIIDQSSSSVVRSGSVSSGLDNEDNMNEQQYESPASTPRMFSPSSTLNFNAMSPREFPLDSPHQLPGQYKQPLPQSVDIPAVQPPTIEITQQHNVSEHETAVDLSSVETHETHDSEHTKTVALSTSSSVNNSSPAITDIGNHEDKRHSTRSRSNSTKSSQFNRPLERAHTAPNIITKKQPEKHHSKTSSRFSNKYGQSEYKTFIKRTLKLKEVGDMRVRGISLKYETNYHEFLEEAIPHKTFVTEMNLLNQFLKSNEPGTKYCCLGFTFFCCTLGLSMLPFAYQLSHFETVVRKYLDELNKKYASVHVSWKLVPSTTPSDDSYIVVSLEKEIDPKDLEKLEIS</sequence>
<proteinExistence type="predicted"/>
<dbReference type="EMBL" id="GG738901">
    <property type="protein sequence ID" value="EFC39185.1"/>
    <property type="molecule type" value="Genomic_DNA"/>
</dbReference>
<dbReference type="OrthoDB" id="10533423at2759"/>
<dbReference type="VEuPathDB" id="AmoebaDB:NAEGRDRAFT_72912"/>
<dbReference type="InParanoid" id="D2VV71"/>
<accession>D2VV71</accession>
<name>D2VV71_NAEGR</name>
<dbReference type="KEGG" id="ngr:NAEGRDRAFT_72912"/>
<dbReference type="AlphaFoldDB" id="D2VV71"/>
<evidence type="ECO:0000256" key="1">
    <source>
        <dbReference type="SAM" id="MobiDB-lite"/>
    </source>
</evidence>
<feature type="compositionally biased region" description="Polar residues" evidence="1">
    <location>
        <begin position="219"/>
        <end position="228"/>
    </location>
</feature>
<keyword evidence="3" id="KW-1185">Reference proteome</keyword>
<feature type="compositionally biased region" description="Polar residues" evidence="1">
    <location>
        <begin position="34"/>
        <end position="43"/>
    </location>
</feature>
<dbReference type="GeneID" id="8858470"/>
<evidence type="ECO:0000313" key="2">
    <source>
        <dbReference type="EMBL" id="EFC39185.1"/>
    </source>
</evidence>
<protein>
    <submittedName>
        <fullName evidence="2">Predicted protein</fullName>
    </submittedName>
</protein>
<feature type="region of interest" description="Disordered" evidence="1">
    <location>
        <begin position="268"/>
        <end position="370"/>
    </location>
</feature>
<organism evidence="3">
    <name type="scientific">Naegleria gruberi</name>
    <name type="common">Amoeba</name>
    <dbReference type="NCBI Taxonomy" id="5762"/>
    <lineage>
        <taxon>Eukaryota</taxon>
        <taxon>Discoba</taxon>
        <taxon>Heterolobosea</taxon>
        <taxon>Tetramitia</taxon>
        <taxon>Eutetramitia</taxon>
        <taxon>Vahlkampfiidae</taxon>
        <taxon>Naegleria</taxon>
    </lineage>
</organism>
<feature type="region of interest" description="Disordered" evidence="1">
    <location>
        <begin position="1"/>
        <end position="72"/>
    </location>
</feature>
<feature type="compositionally biased region" description="Basic and acidic residues" evidence="1">
    <location>
        <begin position="285"/>
        <end position="296"/>
    </location>
</feature>
<dbReference type="Proteomes" id="UP000006671">
    <property type="component" value="Unassembled WGS sequence"/>
</dbReference>
<gene>
    <name evidence="2" type="ORF">NAEGRDRAFT_72912</name>
</gene>
<feature type="compositionally biased region" description="Polar residues" evidence="1">
    <location>
        <begin position="204"/>
        <end position="213"/>
    </location>
</feature>